<dbReference type="PANTHER" id="PTHR41523">
    <property type="entry name" value="TWO-COMPONENT SYSTEM SENSOR PROTEIN"/>
    <property type="match status" value="1"/>
</dbReference>
<dbReference type="InterPro" id="IPR036890">
    <property type="entry name" value="HATPase_C_sf"/>
</dbReference>
<keyword evidence="8" id="KW-0175">Coiled coil</keyword>
<keyword evidence="9" id="KW-0812">Transmembrane</keyword>
<sequence length="538" mass="62597">MFVSNSVKNIKYYLIALVILIIGAVLLNRLLSENNQLEQQKIEAELKKAHTEAINNAKSGIQVYATLVSSIKSYTKNSETFPSEKNLQIYLKDLLGNVKFDDSILVNYIDKDHVFKYVVTPNQIDPQKLKGTSGKSFLSPERTIELEQHMLDDKIRLFTPINLREGWTGFPFNFSARNNKNEILGYFSPVINVKYLLDFFYTHNQEKIFLHKFIIKDSFDLTREGYYNDTKIYSEVKDEEYYKNYNINDSDYIYSSIDLFGLELKVGSAFKIKPQTSIKNNCLAFGWYAILSILVLLSLSQYLKNRRLNQTLKEVNNLVVQKNDELEINLSKIQTLIKEIHHRIKNNMQMVAGILLMQENEYEDENIKQALKDSQNRIRSMSLVHEKLYGNVTLEDVKTKEYVEQLLEYVEDTVKNKSMYLVKEINIDEGLFFDAETASDLGLILNELVTNSFKYSFKNNVKNKLSITIIDNRPNFKLIYKDYGEGLSDDFNYKTSDSLGMELINILTEQLQGKLEYKKLPESTFIINFKPHEKSFHS</sequence>
<dbReference type="InterPro" id="IPR011495">
    <property type="entry name" value="Sig_transdc_His_kin_sub2_dim/P"/>
</dbReference>
<evidence type="ECO:0000256" key="3">
    <source>
        <dbReference type="ARBA" id="ARBA00022553"/>
    </source>
</evidence>
<dbReference type="EC" id="2.7.13.3" evidence="2"/>
<feature type="transmembrane region" description="Helical" evidence="9">
    <location>
        <begin position="285"/>
        <end position="303"/>
    </location>
</feature>
<keyword evidence="9" id="KW-1133">Transmembrane helix</keyword>
<feature type="coiled-coil region" evidence="8">
    <location>
        <begin position="27"/>
        <end position="54"/>
    </location>
</feature>
<evidence type="ECO:0000256" key="8">
    <source>
        <dbReference type="SAM" id="Coils"/>
    </source>
</evidence>
<dbReference type="Gene3D" id="3.30.450.20">
    <property type="entry name" value="PAS domain"/>
    <property type="match status" value="1"/>
</dbReference>
<evidence type="ECO:0000259" key="10">
    <source>
        <dbReference type="PROSITE" id="PS50109"/>
    </source>
</evidence>
<feature type="transmembrane region" description="Helical" evidence="9">
    <location>
        <begin position="12"/>
        <end position="31"/>
    </location>
</feature>
<dbReference type="InterPro" id="IPR005467">
    <property type="entry name" value="His_kinase_dom"/>
</dbReference>
<keyword evidence="3" id="KW-0597">Phosphoprotein</keyword>
<dbReference type="Proteomes" id="UP000605013">
    <property type="component" value="Unassembled WGS sequence"/>
</dbReference>
<organism evidence="11 12">
    <name type="scientific">Olleya sediminilitoris</name>
    <dbReference type="NCBI Taxonomy" id="2795739"/>
    <lineage>
        <taxon>Bacteria</taxon>
        <taxon>Pseudomonadati</taxon>
        <taxon>Bacteroidota</taxon>
        <taxon>Flavobacteriia</taxon>
        <taxon>Flavobacteriales</taxon>
        <taxon>Flavobacteriaceae</taxon>
    </lineage>
</organism>
<dbReference type="SUPFAM" id="SSF55874">
    <property type="entry name" value="ATPase domain of HSP90 chaperone/DNA topoisomerase II/histidine kinase"/>
    <property type="match status" value="1"/>
</dbReference>
<reference evidence="11 12" key="1">
    <citation type="submission" date="2020-12" db="EMBL/GenBank/DDBJ databases">
        <title>Olleya sediminilitoris sp. nov., isolated from a tidal flat.</title>
        <authorList>
            <person name="Park S."/>
            <person name="Yoon J.-H."/>
        </authorList>
    </citation>
    <scope>NUCLEOTIDE SEQUENCE [LARGE SCALE GENOMIC DNA]</scope>
    <source>
        <strain evidence="11 12">YSTF-M6</strain>
    </source>
</reference>
<comment type="caution">
    <text evidence="11">The sequence shown here is derived from an EMBL/GenBank/DDBJ whole genome shotgun (WGS) entry which is preliminary data.</text>
</comment>
<comment type="catalytic activity">
    <reaction evidence="1">
        <text>ATP + protein L-histidine = ADP + protein N-phospho-L-histidine.</text>
        <dbReference type="EC" id="2.7.13.3"/>
    </reaction>
</comment>
<dbReference type="GO" id="GO:0016301">
    <property type="term" value="F:kinase activity"/>
    <property type="evidence" value="ECO:0007669"/>
    <property type="project" value="UniProtKB-KW"/>
</dbReference>
<accession>A0ABS1WI81</accession>
<keyword evidence="9" id="KW-0472">Membrane</keyword>
<keyword evidence="6 11" id="KW-0418">Kinase</keyword>
<evidence type="ECO:0000256" key="9">
    <source>
        <dbReference type="SAM" id="Phobius"/>
    </source>
</evidence>
<evidence type="ECO:0000256" key="7">
    <source>
        <dbReference type="ARBA" id="ARBA00022840"/>
    </source>
</evidence>
<dbReference type="RefSeq" id="WP_116822873.1">
    <property type="nucleotide sequence ID" value="NZ_JAEMEF010000002.1"/>
</dbReference>
<evidence type="ECO:0000256" key="4">
    <source>
        <dbReference type="ARBA" id="ARBA00022679"/>
    </source>
</evidence>
<evidence type="ECO:0000256" key="6">
    <source>
        <dbReference type="ARBA" id="ARBA00022777"/>
    </source>
</evidence>
<name>A0ABS1WI81_9FLAO</name>
<dbReference type="PROSITE" id="PS50109">
    <property type="entry name" value="HIS_KIN"/>
    <property type="match status" value="1"/>
</dbReference>
<keyword evidence="5" id="KW-0547">Nucleotide-binding</keyword>
<dbReference type="Gene3D" id="3.30.565.10">
    <property type="entry name" value="Histidine kinase-like ATPase, C-terminal domain"/>
    <property type="match status" value="1"/>
</dbReference>
<protein>
    <recommendedName>
        <fullName evidence="2">histidine kinase</fullName>
        <ecNumber evidence="2">2.7.13.3</ecNumber>
    </recommendedName>
</protein>
<dbReference type="Pfam" id="PF07568">
    <property type="entry name" value="HisKA_2"/>
    <property type="match status" value="1"/>
</dbReference>
<dbReference type="PANTHER" id="PTHR41523:SF8">
    <property type="entry name" value="ETHYLENE RESPONSE SENSOR PROTEIN"/>
    <property type="match status" value="1"/>
</dbReference>
<gene>
    <name evidence="11" type="ORF">JAO71_03405</name>
</gene>
<keyword evidence="4" id="KW-0808">Transferase</keyword>
<dbReference type="EMBL" id="JAEMEF010000002">
    <property type="protein sequence ID" value="MBL7558840.1"/>
    <property type="molecule type" value="Genomic_DNA"/>
</dbReference>
<evidence type="ECO:0000313" key="11">
    <source>
        <dbReference type="EMBL" id="MBL7558840.1"/>
    </source>
</evidence>
<evidence type="ECO:0000256" key="1">
    <source>
        <dbReference type="ARBA" id="ARBA00000085"/>
    </source>
</evidence>
<evidence type="ECO:0000256" key="2">
    <source>
        <dbReference type="ARBA" id="ARBA00012438"/>
    </source>
</evidence>
<feature type="domain" description="Histidine kinase" evidence="10">
    <location>
        <begin position="339"/>
        <end position="533"/>
    </location>
</feature>
<evidence type="ECO:0000313" key="12">
    <source>
        <dbReference type="Proteomes" id="UP000605013"/>
    </source>
</evidence>
<proteinExistence type="predicted"/>
<keyword evidence="12" id="KW-1185">Reference proteome</keyword>
<keyword evidence="7" id="KW-0067">ATP-binding</keyword>
<evidence type="ECO:0000256" key="5">
    <source>
        <dbReference type="ARBA" id="ARBA00022741"/>
    </source>
</evidence>